<dbReference type="AlphaFoldDB" id="A0A381NQU5"/>
<gene>
    <name evidence="1" type="ORF">METZ01_LOCUS9820</name>
</gene>
<organism evidence="1">
    <name type="scientific">marine metagenome</name>
    <dbReference type="NCBI Taxonomy" id="408172"/>
    <lineage>
        <taxon>unclassified sequences</taxon>
        <taxon>metagenomes</taxon>
        <taxon>ecological metagenomes</taxon>
    </lineage>
</organism>
<protein>
    <submittedName>
        <fullName evidence="1">Uncharacterized protein</fullName>
    </submittedName>
</protein>
<dbReference type="SUPFAM" id="SSF69118">
    <property type="entry name" value="AhpD-like"/>
    <property type="match status" value="1"/>
</dbReference>
<accession>A0A381NQU5</accession>
<evidence type="ECO:0000313" key="1">
    <source>
        <dbReference type="EMBL" id="SUZ56966.1"/>
    </source>
</evidence>
<name>A0A381NQU5_9ZZZZ</name>
<dbReference type="EMBL" id="UINC01000532">
    <property type="protein sequence ID" value="SUZ56966.1"/>
    <property type="molecule type" value="Genomic_DNA"/>
</dbReference>
<proteinExistence type="predicted"/>
<reference evidence="1" key="1">
    <citation type="submission" date="2018-05" db="EMBL/GenBank/DDBJ databases">
        <authorList>
            <person name="Lanie J.A."/>
            <person name="Ng W.-L."/>
            <person name="Kazmierczak K.M."/>
            <person name="Andrzejewski T.M."/>
            <person name="Davidsen T.M."/>
            <person name="Wayne K.J."/>
            <person name="Tettelin H."/>
            <person name="Glass J.I."/>
            <person name="Rusch D."/>
            <person name="Podicherti R."/>
            <person name="Tsui H.-C.T."/>
            <person name="Winkler M.E."/>
        </authorList>
    </citation>
    <scope>NUCLEOTIDE SEQUENCE</scope>
</reference>
<dbReference type="InterPro" id="IPR029032">
    <property type="entry name" value="AhpD-like"/>
</dbReference>
<sequence length="61" mass="6962">MDNMPYVNTIPYEESDGELKEVYDMLLKSRGRIPNVQAVSSLKPNIMKTLMVHVGSVMFDE</sequence>